<accession>A0ABU7RIG4</accession>
<gene>
    <name evidence="2" type="ORF">V2H41_10700</name>
</gene>
<name>A0ABU7RIG4_9BACT</name>
<dbReference type="EMBL" id="JAZGLY010000006">
    <property type="protein sequence ID" value="MEE6187741.1"/>
    <property type="molecule type" value="Genomic_DNA"/>
</dbReference>
<protein>
    <submittedName>
        <fullName evidence="2">Phage holin family protein</fullName>
    </submittedName>
</protein>
<evidence type="ECO:0000313" key="2">
    <source>
        <dbReference type="EMBL" id="MEE6187741.1"/>
    </source>
</evidence>
<dbReference type="RefSeq" id="WP_330975148.1">
    <property type="nucleotide sequence ID" value="NZ_JAZGLY010000006.1"/>
</dbReference>
<evidence type="ECO:0000313" key="3">
    <source>
        <dbReference type="Proteomes" id="UP001357452"/>
    </source>
</evidence>
<evidence type="ECO:0000256" key="1">
    <source>
        <dbReference type="SAM" id="Phobius"/>
    </source>
</evidence>
<sequence length="113" mass="12633">MFEIKDKVEDIASNVEEIAKTYYRLSVIRIADKGSSLAASLLITFFVAALLFFAMFFVCMGVSWWIGQKLGNPTLGFFIVAGGLFVLLLLVLLLTKKLLHPFIRNVIIKAIYG</sequence>
<keyword evidence="1" id="KW-0812">Transmembrane</keyword>
<keyword evidence="3" id="KW-1185">Reference proteome</keyword>
<keyword evidence="1" id="KW-0472">Membrane</keyword>
<dbReference type="Proteomes" id="UP001357452">
    <property type="component" value="Unassembled WGS sequence"/>
</dbReference>
<organism evidence="2 3">
    <name type="scientific">Niabella digestorum</name>
    <dbReference type="NCBI Taxonomy" id="3117701"/>
    <lineage>
        <taxon>Bacteria</taxon>
        <taxon>Pseudomonadati</taxon>
        <taxon>Bacteroidota</taxon>
        <taxon>Chitinophagia</taxon>
        <taxon>Chitinophagales</taxon>
        <taxon>Chitinophagaceae</taxon>
        <taxon>Niabella</taxon>
    </lineage>
</organism>
<feature type="transmembrane region" description="Helical" evidence="1">
    <location>
        <begin position="73"/>
        <end position="94"/>
    </location>
</feature>
<dbReference type="InterPro" id="IPR009937">
    <property type="entry name" value="Phage_holin_3_6"/>
</dbReference>
<proteinExistence type="predicted"/>
<keyword evidence="1" id="KW-1133">Transmembrane helix</keyword>
<reference evidence="2 3" key="1">
    <citation type="submission" date="2024-01" db="EMBL/GenBank/DDBJ databases">
        <title>Niabella digestum sp. nov., isolated from waste digestion system.</title>
        <authorList>
            <person name="Zhang L."/>
        </authorList>
    </citation>
    <scope>NUCLEOTIDE SEQUENCE [LARGE SCALE GENOMIC DNA]</scope>
    <source>
        <strain evidence="2 3">A18</strain>
    </source>
</reference>
<comment type="caution">
    <text evidence="2">The sequence shown here is derived from an EMBL/GenBank/DDBJ whole genome shotgun (WGS) entry which is preliminary data.</text>
</comment>
<dbReference type="Pfam" id="PF07332">
    <property type="entry name" value="Phage_holin_3_6"/>
    <property type="match status" value="1"/>
</dbReference>
<feature type="transmembrane region" description="Helical" evidence="1">
    <location>
        <begin position="37"/>
        <end position="67"/>
    </location>
</feature>